<dbReference type="InterPro" id="IPR020471">
    <property type="entry name" value="AKR"/>
</dbReference>
<gene>
    <name evidence="2" type="ORF">OKIOD_LOCUS11542</name>
</gene>
<proteinExistence type="predicted"/>
<sequence length="332" mass="37113">MEIVELGKTGIKVQKLGLGAGPFGSIYGETNEKECGETLNKALEHGPLYIDTAPWYGQGKSEAMLGKFLPDIPREKFVIATKVARYETDPKKMFDFSHDRALASVDESLKLLGLDYVDIIQVHDCEFAPNIDIILNETLPALEKVKKAGKAKFTGVTGYPLAVLDEIIKKSTVKIDLVLGYTRGSMANQDLSKYLPDWKDRGIAVVNASPIAMGLFRKDGPQPWHPAQDELKEEIKACIELCNAENIDISRLALRYSLDEIDGDIVLCGTARPSELEENIKNATTPLTPTEKKILDKIMERLSKFSGHWEGRELEAFRNRINDVEDDLPFFR</sequence>
<dbReference type="Proteomes" id="UP001158576">
    <property type="component" value="Chromosome 1"/>
</dbReference>
<organism evidence="2 3">
    <name type="scientific">Oikopleura dioica</name>
    <name type="common">Tunicate</name>
    <dbReference type="NCBI Taxonomy" id="34765"/>
    <lineage>
        <taxon>Eukaryota</taxon>
        <taxon>Metazoa</taxon>
        <taxon>Chordata</taxon>
        <taxon>Tunicata</taxon>
        <taxon>Appendicularia</taxon>
        <taxon>Copelata</taxon>
        <taxon>Oikopleuridae</taxon>
        <taxon>Oikopleura</taxon>
    </lineage>
</organism>
<dbReference type="CDD" id="cd19163">
    <property type="entry name" value="AKR_galDH"/>
    <property type="match status" value="1"/>
</dbReference>
<dbReference type="InterPro" id="IPR044479">
    <property type="entry name" value="LGALDH-like"/>
</dbReference>
<dbReference type="Gene3D" id="3.20.20.100">
    <property type="entry name" value="NADP-dependent oxidoreductase domain"/>
    <property type="match status" value="1"/>
</dbReference>
<dbReference type="SUPFAM" id="SSF51430">
    <property type="entry name" value="NAD(P)-linked oxidoreductase"/>
    <property type="match status" value="1"/>
</dbReference>
<dbReference type="InterPro" id="IPR023210">
    <property type="entry name" value="NADP_OxRdtase_dom"/>
</dbReference>
<keyword evidence="3" id="KW-1185">Reference proteome</keyword>
<dbReference type="Pfam" id="PF00248">
    <property type="entry name" value="Aldo_ket_red"/>
    <property type="match status" value="1"/>
</dbReference>
<feature type="domain" description="NADP-dependent oxidoreductase" evidence="1">
    <location>
        <begin position="15"/>
        <end position="299"/>
    </location>
</feature>
<reference evidence="2 3" key="1">
    <citation type="submission" date="2021-04" db="EMBL/GenBank/DDBJ databases">
        <authorList>
            <person name="Bliznina A."/>
        </authorList>
    </citation>
    <scope>NUCLEOTIDE SEQUENCE [LARGE SCALE GENOMIC DNA]</scope>
</reference>
<dbReference type="PANTHER" id="PTHR42686:SF1">
    <property type="entry name" value="GH17980P-RELATED"/>
    <property type="match status" value="1"/>
</dbReference>
<dbReference type="InterPro" id="IPR036812">
    <property type="entry name" value="NAD(P)_OxRdtase_dom_sf"/>
</dbReference>
<accession>A0ABN7SS50</accession>
<name>A0ABN7SS50_OIKDI</name>
<dbReference type="PRINTS" id="PR00069">
    <property type="entry name" value="ALDKETRDTASE"/>
</dbReference>
<dbReference type="EMBL" id="OU015566">
    <property type="protein sequence ID" value="CAG5106293.1"/>
    <property type="molecule type" value="Genomic_DNA"/>
</dbReference>
<protein>
    <submittedName>
        <fullName evidence="2">Oidioi.mRNA.OKI2018_I69.chr1.g2777.t1.cds</fullName>
    </submittedName>
</protein>
<evidence type="ECO:0000313" key="2">
    <source>
        <dbReference type="EMBL" id="CAG5106293.1"/>
    </source>
</evidence>
<dbReference type="PANTHER" id="PTHR42686">
    <property type="entry name" value="GH17980P-RELATED"/>
    <property type="match status" value="1"/>
</dbReference>
<evidence type="ECO:0000259" key="1">
    <source>
        <dbReference type="Pfam" id="PF00248"/>
    </source>
</evidence>
<evidence type="ECO:0000313" key="3">
    <source>
        <dbReference type="Proteomes" id="UP001158576"/>
    </source>
</evidence>